<evidence type="ECO:0000313" key="2">
    <source>
        <dbReference type="Proteomes" id="UP001597295"/>
    </source>
</evidence>
<organism evidence="1 2">
    <name type="scientific">Lacibacterium aquatile</name>
    <dbReference type="NCBI Taxonomy" id="1168082"/>
    <lineage>
        <taxon>Bacteria</taxon>
        <taxon>Pseudomonadati</taxon>
        <taxon>Pseudomonadota</taxon>
        <taxon>Alphaproteobacteria</taxon>
        <taxon>Rhodospirillales</taxon>
        <taxon>Rhodospirillaceae</taxon>
    </lineage>
</organism>
<dbReference type="RefSeq" id="WP_379875382.1">
    <property type="nucleotide sequence ID" value="NZ_JBHUIP010000004.1"/>
</dbReference>
<sequence length="41" mass="5201">MPDILMWLVFPFRRVKQNGKLRTVWFHQLPDWMRRDLGDWD</sequence>
<accession>A0ABW5DR94</accession>
<reference evidence="2" key="1">
    <citation type="journal article" date="2019" name="Int. J. Syst. Evol. Microbiol.">
        <title>The Global Catalogue of Microorganisms (GCM) 10K type strain sequencing project: providing services to taxonomists for standard genome sequencing and annotation.</title>
        <authorList>
            <consortium name="The Broad Institute Genomics Platform"/>
            <consortium name="The Broad Institute Genome Sequencing Center for Infectious Disease"/>
            <person name="Wu L."/>
            <person name="Ma J."/>
        </authorList>
    </citation>
    <scope>NUCLEOTIDE SEQUENCE [LARGE SCALE GENOMIC DNA]</scope>
    <source>
        <strain evidence="2">CGMCC 1.19062</strain>
    </source>
</reference>
<name>A0ABW5DR94_9PROT</name>
<keyword evidence="2" id="KW-1185">Reference proteome</keyword>
<dbReference type="Proteomes" id="UP001597295">
    <property type="component" value="Unassembled WGS sequence"/>
</dbReference>
<dbReference type="EMBL" id="JBHUIP010000004">
    <property type="protein sequence ID" value="MFD2262424.1"/>
    <property type="molecule type" value="Genomic_DNA"/>
</dbReference>
<evidence type="ECO:0000313" key="1">
    <source>
        <dbReference type="EMBL" id="MFD2262424.1"/>
    </source>
</evidence>
<proteinExistence type="predicted"/>
<comment type="caution">
    <text evidence="1">The sequence shown here is derived from an EMBL/GenBank/DDBJ whole genome shotgun (WGS) entry which is preliminary data.</text>
</comment>
<protein>
    <submittedName>
        <fullName evidence="1">Uncharacterized protein</fullName>
    </submittedName>
</protein>
<gene>
    <name evidence="1" type="ORF">ACFSM5_05950</name>
</gene>